<dbReference type="OrthoDB" id="1551390at2"/>
<evidence type="ECO:0008006" key="3">
    <source>
        <dbReference type="Google" id="ProtNLM"/>
    </source>
</evidence>
<dbReference type="EMBL" id="CP036426">
    <property type="protein sequence ID" value="QDV36413.1"/>
    <property type="molecule type" value="Genomic_DNA"/>
</dbReference>
<organism evidence="1 2">
    <name type="scientific">Tautonia plasticadhaerens</name>
    <dbReference type="NCBI Taxonomy" id="2527974"/>
    <lineage>
        <taxon>Bacteria</taxon>
        <taxon>Pseudomonadati</taxon>
        <taxon>Planctomycetota</taxon>
        <taxon>Planctomycetia</taxon>
        <taxon>Isosphaerales</taxon>
        <taxon>Isosphaeraceae</taxon>
        <taxon>Tautonia</taxon>
    </lineage>
</organism>
<dbReference type="Gene3D" id="1.25.40.10">
    <property type="entry name" value="Tetratricopeptide repeat domain"/>
    <property type="match status" value="1"/>
</dbReference>
<sequence length="150" mass="16749">MSGDHDDLDAEVRRLLGEGDDLLEEDRSEGALARYHAAWERLPEPRTDHPVALDILAADGNSHFFRSDYAAARDALMTAMTFGGAVDNPYLRLRLGQCLFEAGDEREAANWLAGAYLLEGSKLFVDEDPKYLEFIRSQLQPPPGGWPEGW</sequence>
<evidence type="ECO:0000313" key="2">
    <source>
        <dbReference type="Proteomes" id="UP000317835"/>
    </source>
</evidence>
<keyword evidence="2" id="KW-1185">Reference proteome</keyword>
<reference evidence="1 2" key="1">
    <citation type="submission" date="2019-02" db="EMBL/GenBank/DDBJ databases">
        <title>Deep-cultivation of Planctomycetes and their phenomic and genomic characterization uncovers novel biology.</title>
        <authorList>
            <person name="Wiegand S."/>
            <person name="Jogler M."/>
            <person name="Boedeker C."/>
            <person name="Pinto D."/>
            <person name="Vollmers J."/>
            <person name="Rivas-Marin E."/>
            <person name="Kohn T."/>
            <person name="Peeters S.H."/>
            <person name="Heuer A."/>
            <person name="Rast P."/>
            <person name="Oberbeckmann S."/>
            <person name="Bunk B."/>
            <person name="Jeske O."/>
            <person name="Meyerdierks A."/>
            <person name="Storesund J.E."/>
            <person name="Kallscheuer N."/>
            <person name="Luecker S."/>
            <person name="Lage O.M."/>
            <person name="Pohl T."/>
            <person name="Merkel B.J."/>
            <person name="Hornburger P."/>
            <person name="Mueller R.-W."/>
            <person name="Bruemmer F."/>
            <person name="Labrenz M."/>
            <person name="Spormann A.M."/>
            <person name="Op den Camp H."/>
            <person name="Overmann J."/>
            <person name="Amann R."/>
            <person name="Jetten M.S.M."/>
            <person name="Mascher T."/>
            <person name="Medema M.H."/>
            <person name="Devos D.P."/>
            <person name="Kaster A.-K."/>
            <person name="Ovreas L."/>
            <person name="Rohde M."/>
            <person name="Galperin M.Y."/>
            <person name="Jogler C."/>
        </authorList>
    </citation>
    <scope>NUCLEOTIDE SEQUENCE [LARGE SCALE GENOMIC DNA]</scope>
    <source>
        <strain evidence="1 2">ElP</strain>
    </source>
</reference>
<name>A0A518H6E8_9BACT</name>
<accession>A0A518H6E8</accession>
<dbReference type="RefSeq" id="WP_145272665.1">
    <property type="nucleotide sequence ID" value="NZ_CP036426.1"/>
</dbReference>
<protein>
    <recommendedName>
        <fullName evidence="3">Tetratricopeptide repeat protein</fullName>
    </recommendedName>
</protein>
<dbReference type="AlphaFoldDB" id="A0A518H6E8"/>
<dbReference type="InterPro" id="IPR011990">
    <property type="entry name" value="TPR-like_helical_dom_sf"/>
</dbReference>
<gene>
    <name evidence="1" type="ORF">ElP_43370</name>
</gene>
<dbReference type="SUPFAM" id="SSF48452">
    <property type="entry name" value="TPR-like"/>
    <property type="match status" value="1"/>
</dbReference>
<proteinExistence type="predicted"/>
<dbReference type="KEGG" id="tpla:ElP_43370"/>
<dbReference type="Proteomes" id="UP000317835">
    <property type="component" value="Chromosome"/>
</dbReference>
<evidence type="ECO:0000313" key="1">
    <source>
        <dbReference type="EMBL" id="QDV36413.1"/>
    </source>
</evidence>